<feature type="transmembrane region" description="Helical" evidence="1">
    <location>
        <begin position="20"/>
        <end position="38"/>
    </location>
</feature>
<name>A0A4V6KM17_SERFO</name>
<evidence type="ECO:0000256" key="1">
    <source>
        <dbReference type="SAM" id="Phobius"/>
    </source>
</evidence>
<dbReference type="AlphaFoldDB" id="A0A4V6KM17"/>
<sequence length="82" mass="9180">MTESQQKGSIWTKIHIDPTFLLFILALLIYSAVVMWSASGQDMGMMERKIGQILMGLIVMGVMAQIPPRVYESWAPTCIFSA</sequence>
<keyword evidence="1" id="KW-1133">Transmembrane helix</keyword>
<keyword evidence="1" id="KW-0472">Membrane</keyword>
<keyword evidence="1" id="KW-0812">Transmembrane</keyword>
<proteinExistence type="predicted"/>
<gene>
    <name evidence="2" type="primary">mrdB_1</name>
    <name evidence="2" type="ORF">NCTC12965_01804</name>
</gene>
<reference evidence="2" key="1">
    <citation type="submission" date="2019-05" db="EMBL/GenBank/DDBJ databases">
        <authorList>
            <consortium name="Pathogen Informatics"/>
        </authorList>
    </citation>
    <scope>NUCLEOTIDE SEQUENCE [LARGE SCALE GENOMIC DNA]</scope>
    <source>
        <strain evidence="2">NCTC12965</strain>
    </source>
</reference>
<organism evidence="2">
    <name type="scientific">Serratia fonticola</name>
    <dbReference type="NCBI Taxonomy" id="47917"/>
    <lineage>
        <taxon>Bacteria</taxon>
        <taxon>Pseudomonadati</taxon>
        <taxon>Pseudomonadota</taxon>
        <taxon>Gammaproteobacteria</taxon>
        <taxon>Enterobacterales</taxon>
        <taxon>Yersiniaceae</taxon>
        <taxon>Serratia</taxon>
    </lineage>
</organism>
<protein>
    <submittedName>
        <fullName evidence="2">Rod shape-determining protein RodA</fullName>
    </submittedName>
</protein>
<evidence type="ECO:0000313" key="2">
    <source>
        <dbReference type="EMBL" id="VTR23568.1"/>
    </source>
</evidence>
<dbReference type="EMBL" id="CABEEZ010000032">
    <property type="protein sequence ID" value="VTR23568.1"/>
    <property type="molecule type" value="Genomic_DNA"/>
</dbReference>
<feature type="transmembrane region" description="Helical" evidence="1">
    <location>
        <begin position="50"/>
        <end position="67"/>
    </location>
</feature>
<accession>A0A4V6KM17</accession>